<protein>
    <submittedName>
        <fullName evidence="2">14-3-3 protein</fullName>
    </submittedName>
</protein>
<dbReference type="EMBL" id="GGEC01090770">
    <property type="protein sequence ID" value="MBX71254.1"/>
    <property type="molecule type" value="Transcribed_RNA"/>
</dbReference>
<reference evidence="2" key="1">
    <citation type="submission" date="2018-02" db="EMBL/GenBank/DDBJ databases">
        <title>Rhizophora mucronata_Transcriptome.</title>
        <authorList>
            <person name="Meera S.P."/>
            <person name="Sreeshan A."/>
            <person name="Augustine A."/>
        </authorList>
    </citation>
    <scope>NUCLEOTIDE SEQUENCE</scope>
    <source>
        <tissue evidence="2">Leaf</tissue>
    </source>
</reference>
<evidence type="ECO:0000256" key="1">
    <source>
        <dbReference type="SAM" id="MobiDB-lite"/>
    </source>
</evidence>
<name>A0A2P2QWH6_RHIMU</name>
<feature type="region of interest" description="Disordered" evidence="1">
    <location>
        <begin position="1"/>
        <end position="20"/>
    </location>
</feature>
<proteinExistence type="predicted"/>
<organism evidence="2">
    <name type="scientific">Rhizophora mucronata</name>
    <name type="common">Asiatic mangrove</name>
    <dbReference type="NCBI Taxonomy" id="61149"/>
    <lineage>
        <taxon>Eukaryota</taxon>
        <taxon>Viridiplantae</taxon>
        <taxon>Streptophyta</taxon>
        <taxon>Embryophyta</taxon>
        <taxon>Tracheophyta</taxon>
        <taxon>Spermatophyta</taxon>
        <taxon>Magnoliopsida</taxon>
        <taxon>eudicotyledons</taxon>
        <taxon>Gunneridae</taxon>
        <taxon>Pentapetalae</taxon>
        <taxon>rosids</taxon>
        <taxon>fabids</taxon>
        <taxon>Malpighiales</taxon>
        <taxon>Rhizophoraceae</taxon>
        <taxon>Rhizophora</taxon>
    </lineage>
</organism>
<evidence type="ECO:0000313" key="2">
    <source>
        <dbReference type="EMBL" id="MBX71254.1"/>
    </source>
</evidence>
<sequence>MESMLKSQDSSTEKMHPMNSTHHCCCCPSQDLRFDDSLISSPASSRETGLSEVQSVRLSRRSCMINVLSLYDSSPNVSSSEMASSKACFARLHARSGELRIS</sequence>
<accession>A0A2P2QWH6</accession>
<feature type="compositionally biased region" description="Polar residues" evidence="1">
    <location>
        <begin position="1"/>
        <end position="10"/>
    </location>
</feature>
<dbReference type="AlphaFoldDB" id="A0A2P2QWH6"/>